<dbReference type="OrthoDB" id="2444174at2759"/>
<dbReference type="PANTHER" id="PTHR39468">
    <property type="entry name" value="CHROMOSOME 7, WHOLE GENOME SHOTGUN SEQUENCE"/>
    <property type="match status" value="1"/>
</dbReference>
<dbReference type="Proteomes" id="UP000566819">
    <property type="component" value="Unassembled WGS sequence"/>
</dbReference>
<proteinExistence type="predicted"/>
<sequence>MASKTAAEAIPKLVSSTIMPFLYQTKTLSISTFTRSRLPRPPRCAMTVRRNLCSYSPSSAPQDSRNPRYQITRKNGRAASKNSAEFDIPFDFDKGPGPGVNIWKKSEVNEFGEEDEGEFGKYSDAEFDDDGMDETFFQDNANESMNLRGPRESTITDSERRAFQKIFSDMFEQNQRSKNESSTGLNDTSLEDKRENARNKLDSILSSALETDSHTREGKELVVNRYPQALRGSIAKAIGLKDEENQDDVWVQDEIEEEPTLDHDQLESLQQPERERVETLMKNATTDLELWAIMEEEVFSLIPRLGLEEAPLAKESYDPVKGAKNKKKQGQRKPNVAKKPNVENPIPRLEKVFAETATGTEEVSALSLYGPLYPSYLLLGIRLLDRSFSKPSPLALSILPKVKSLGAISHVLGATTQLYNEVLRVYFFRYEDFRSIARTLNEMEQSAVDQDEETLEIINSILVMQQQVRRGFRGPVIKALWSMPQFSQANFLFWRNRIASAIASNNVANNRGGRKLPMR</sequence>
<feature type="region of interest" description="Disordered" evidence="1">
    <location>
        <begin position="172"/>
        <end position="194"/>
    </location>
</feature>
<dbReference type="PANTHER" id="PTHR39468:SF1">
    <property type="entry name" value="MTF2-LIKE C-TERMINAL DOMAIN-CONTAINING PROTEIN"/>
    <property type="match status" value="1"/>
</dbReference>
<evidence type="ECO:0000313" key="4">
    <source>
        <dbReference type="Proteomes" id="UP000566819"/>
    </source>
</evidence>
<evidence type="ECO:0000313" key="3">
    <source>
        <dbReference type="EMBL" id="KAF4628028.1"/>
    </source>
</evidence>
<feature type="region of interest" description="Disordered" evidence="1">
    <location>
        <begin position="317"/>
        <end position="342"/>
    </location>
</feature>
<dbReference type="AlphaFoldDB" id="A0A8H4REE7"/>
<evidence type="ECO:0000256" key="1">
    <source>
        <dbReference type="SAM" id="MobiDB-lite"/>
    </source>
</evidence>
<gene>
    <name evidence="3" type="ORF">G7Y89_g10126</name>
</gene>
<dbReference type="GO" id="GO:0005739">
    <property type="term" value="C:mitochondrion"/>
    <property type="evidence" value="ECO:0007669"/>
    <property type="project" value="InterPro"/>
</dbReference>
<name>A0A8H4REE7_9HELO</name>
<keyword evidence="4" id="KW-1185">Reference proteome</keyword>
<comment type="caution">
    <text evidence="3">The sequence shown here is derived from an EMBL/GenBank/DDBJ whole genome shotgun (WGS) entry which is preliminary data.</text>
</comment>
<evidence type="ECO:0000259" key="2">
    <source>
        <dbReference type="Pfam" id="PF19189"/>
    </source>
</evidence>
<feature type="compositionally biased region" description="Polar residues" evidence="1">
    <location>
        <begin position="172"/>
        <end position="188"/>
    </location>
</feature>
<dbReference type="InterPro" id="IPR043837">
    <property type="entry name" value="Mtf2-like_C"/>
</dbReference>
<organism evidence="3 4">
    <name type="scientific">Cudoniella acicularis</name>
    <dbReference type="NCBI Taxonomy" id="354080"/>
    <lineage>
        <taxon>Eukaryota</taxon>
        <taxon>Fungi</taxon>
        <taxon>Dikarya</taxon>
        <taxon>Ascomycota</taxon>
        <taxon>Pezizomycotina</taxon>
        <taxon>Leotiomycetes</taxon>
        <taxon>Helotiales</taxon>
        <taxon>Tricladiaceae</taxon>
        <taxon>Cudoniella</taxon>
    </lineage>
</organism>
<feature type="domain" description="Mtf2-like C-terminal" evidence="2">
    <location>
        <begin position="272"/>
        <end position="470"/>
    </location>
</feature>
<dbReference type="EMBL" id="JAAMPI010000872">
    <property type="protein sequence ID" value="KAF4628028.1"/>
    <property type="molecule type" value="Genomic_DNA"/>
</dbReference>
<dbReference type="Pfam" id="PF19189">
    <property type="entry name" value="Mtf2"/>
    <property type="match status" value="1"/>
</dbReference>
<accession>A0A8H4REE7</accession>
<protein>
    <recommendedName>
        <fullName evidence="2">Mtf2-like C-terminal domain-containing protein</fullName>
    </recommendedName>
</protein>
<dbReference type="InterPro" id="IPR040009">
    <property type="entry name" value="Mtf2/C5D6.12-like"/>
</dbReference>
<reference evidence="3 4" key="1">
    <citation type="submission" date="2020-03" db="EMBL/GenBank/DDBJ databases">
        <title>Draft Genome Sequence of Cudoniella acicularis.</title>
        <authorList>
            <person name="Buettner E."/>
            <person name="Kellner H."/>
        </authorList>
    </citation>
    <scope>NUCLEOTIDE SEQUENCE [LARGE SCALE GENOMIC DNA]</scope>
    <source>
        <strain evidence="3 4">DSM 108380</strain>
    </source>
</reference>